<sequence length="84" mass="9118">MGFRFGVATGFAVGYVLGAKAGRGRYETIRQTAEVFMGSRTARHLEDGLRDAWSSAKEEFPAVGQAGEQMGRVLDLHDRLDGQG</sequence>
<dbReference type="Proteomes" id="UP000264006">
    <property type="component" value="Chromosome"/>
</dbReference>
<accession>A0A346XZV4</accession>
<dbReference type="RefSeq" id="WP_114592199.1">
    <property type="nucleotide sequence ID" value="NZ_CAXIBR010000115.1"/>
</dbReference>
<reference evidence="1 2" key="1">
    <citation type="submission" date="2018-09" db="EMBL/GenBank/DDBJ databases">
        <title>Complete genome sequence of Euzebya sp. DY32-46 isolated from seawater of Pacific Ocean.</title>
        <authorList>
            <person name="Xu L."/>
            <person name="Wu Y.-H."/>
            <person name="Xu X.-W."/>
        </authorList>
    </citation>
    <scope>NUCLEOTIDE SEQUENCE [LARGE SCALE GENOMIC DNA]</scope>
    <source>
        <strain evidence="1 2">DY32-46</strain>
    </source>
</reference>
<evidence type="ECO:0008006" key="3">
    <source>
        <dbReference type="Google" id="ProtNLM"/>
    </source>
</evidence>
<gene>
    <name evidence="1" type="ORF">DVS28_a3075</name>
</gene>
<evidence type="ECO:0000313" key="2">
    <source>
        <dbReference type="Proteomes" id="UP000264006"/>
    </source>
</evidence>
<keyword evidence="2" id="KW-1185">Reference proteome</keyword>
<dbReference type="OrthoDB" id="5125216at2"/>
<evidence type="ECO:0000313" key="1">
    <source>
        <dbReference type="EMBL" id="AXV07751.1"/>
    </source>
</evidence>
<organism evidence="1 2">
    <name type="scientific">Euzebya pacifica</name>
    <dbReference type="NCBI Taxonomy" id="1608957"/>
    <lineage>
        <taxon>Bacteria</taxon>
        <taxon>Bacillati</taxon>
        <taxon>Actinomycetota</taxon>
        <taxon>Nitriliruptoria</taxon>
        <taxon>Euzebyales</taxon>
    </lineage>
</organism>
<proteinExistence type="predicted"/>
<protein>
    <recommendedName>
        <fullName evidence="3">YtxH domain-containing protein</fullName>
    </recommendedName>
</protein>
<dbReference type="EMBL" id="CP031165">
    <property type="protein sequence ID" value="AXV07751.1"/>
    <property type="molecule type" value="Genomic_DNA"/>
</dbReference>
<dbReference type="AlphaFoldDB" id="A0A346XZV4"/>
<dbReference type="KEGG" id="euz:DVS28_a3075"/>
<name>A0A346XZV4_9ACTN</name>